<gene>
    <name evidence="3" type="ORF">GCM10010124_03660</name>
</gene>
<accession>A0A8J3BJ77</accession>
<dbReference type="InterPro" id="IPR050570">
    <property type="entry name" value="Cell_wall_metabolism_enzyme"/>
</dbReference>
<reference evidence="3" key="2">
    <citation type="submission" date="2020-09" db="EMBL/GenBank/DDBJ databases">
        <authorList>
            <person name="Sun Q."/>
            <person name="Ohkuma M."/>
        </authorList>
    </citation>
    <scope>NUCLEOTIDE SEQUENCE</scope>
    <source>
        <strain evidence="3">JCM 3091</strain>
    </source>
</reference>
<feature type="compositionally biased region" description="Basic and acidic residues" evidence="1">
    <location>
        <begin position="83"/>
        <end position="111"/>
    </location>
</feature>
<feature type="domain" description="M23ase beta-sheet core" evidence="2">
    <location>
        <begin position="192"/>
        <end position="287"/>
    </location>
</feature>
<evidence type="ECO:0000313" key="4">
    <source>
        <dbReference type="Proteomes" id="UP000662200"/>
    </source>
</evidence>
<dbReference type="CDD" id="cd12797">
    <property type="entry name" value="M23_peptidase"/>
    <property type="match status" value="1"/>
</dbReference>
<name>A0A8J3BJ77_9ACTN</name>
<protein>
    <recommendedName>
        <fullName evidence="2">M23ase beta-sheet core domain-containing protein</fullName>
    </recommendedName>
</protein>
<dbReference type="AlphaFoldDB" id="A0A8J3BJ77"/>
<dbReference type="PANTHER" id="PTHR21666">
    <property type="entry name" value="PEPTIDASE-RELATED"/>
    <property type="match status" value="1"/>
</dbReference>
<evidence type="ECO:0000259" key="2">
    <source>
        <dbReference type="Pfam" id="PF01551"/>
    </source>
</evidence>
<dbReference type="Gene3D" id="2.70.70.10">
    <property type="entry name" value="Glucose Permease (Domain IIA)"/>
    <property type="match status" value="1"/>
</dbReference>
<proteinExistence type="predicted"/>
<organism evidence="3 4">
    <name type="scientific">Pilimelia terevasa</name>
    <dbReference type="NCBI Taxonomy" id="53372"/>
    <lineage>
        <taxon>Bacteria</taxon>
        <taxon>Bacillati</taxon>
        <taxon>Actinomycetota</taxon>
        <taxon>Actinomycetes</taxon>
        <taxon>Micromonosporales</taxon>
        <taxon>Micromonosporaceae</taxon>
        <taxon>Pilimelia</taxon>
    </lineage>
</organism>
<keyword evidence="4" id="KW-1185">Reference proteome</keyword>
<dbReference type="RefSeq" id="WP_229789269.1">
    <property type="nucleotide sequence ID" value="NZ_BMQC01000001.1"/>
</dbReference>
<evidence type="ECO:0000256" key="1">
    <source>
        <dbReference type="SAM" id="MobiDB-lite"/>
    </source>
</evidence>
<dbReference type="InterPro" id="IPR016047">
    <property type="entry name" value="M23ase_b-sheet_dom"/>
</dbReference>
<sequence length="301" mass="31207">MIERPENYQGRRRAEQMGAHRAPAFARGTHGVPAFARGAHAAPVSIQAGQTATAAVFGVAAAAVALGSAASGADNIEATGELPRLDSAADHQDAARAADTARQDRHAEDVATRPTPRNEAVRALTTAAPQVTVKSAQAQAARPVEKVVVKTARAQAAKVVAARKAAARTRTYSHPMPGAAVTSCFGQRWGALHAGIDFAKPAGTHIRAVQAGRVVAAGWNYGGYGISVMLRHADGTLTHYAHMSKTAVKAGDRVGAGDTLGYEGSTGDSTGPHLHFEVHKGIWNQVDPAGWLAARGVRTSC</sequence>
<dbReference type="Proteomes" id="UP000662200">
    <property type="component" value="Unassembled WGS sequence"/>
</dbReference>
<comment type="caution">
    <text evidence="3">The sequence shown here is derived from an EMBL/GenBank/DDBJ whole genome shotgun (WGS) entry which is preliminary data.</text>
</comment>
<dbReference type="InterPro" id="IPR011055">
    <property type="entry name" value="Dup_hybrid_motif"/>
</dbReference>
<dbReference type="Pfam" id="PF01551">
    <property type="entry name" value="Peptidase_M23"/>
    <property type="match status" value="1"/>
</dbReference>
<evidence type="ECO:0000313" key="3">
    <source>
        <dbReference type="EMBL" id="GGK14383.1"/>
    </source>
</evidence>
<dbReference type="PANTHER" id="PTHR21666:SF270">
    <property type="entry name" value="MUREIN HYDROLASE ACTIVATOR ENVC"/>
    <property type="match status" value="1"/>
</dbReference>
<feature type="region of interest" description="Disordered" evidence="1">
    <location>
        <begin position="82"/>
        <end position="119"/>
    </location>
</feature>
<reference evidence="3" key="1">
    <citation type="journal article" date="2014" name="Int. J. Syst. Evol. Microbiol.">
        <title>Complete genome sequence of Corynebacterium casei LMG S-19264T (=DSM 44701T), isolated from a smear-ripened cheese.</title>
        <authorList>
            <consortium name="US DOE Joint Genome Institute (JGI-PGF)"/>
            <person name="Walter F."/>
            <person name="Albersmeier A."/>
            <person name="Kalinowski J."/>
            <person name="Ruckert C."/>
        </authorList>
    </citation>
    <scope>NUCLEOTIDE SEQUENCE</scope>
    <source>
        <strain evidence="3">JCM 3091</strain>
    </source>
</reference>
<dbReference type="EMBL" id="BMQC01000001">
    <property type="protein sequence ID" value="GGK14383.1"/>
    <property type="molecule type" value="Genomic_DNA"/>
</dbReference>
<dbReference type="SUPFAM" id="SSF51261">
    <property type="entry name" value="Duplicated hybrid motif"/>
    <property type="match status" value="1"/>
</dbReference>
<dbReference type="GO" id="GO:0004222">
    <property type="term" value="F:metalloendopeptidase activity"/>
    <property type="evidence" value="ECO:0007669"/>
    <property type="project" value="TreeGrafter"/>
</dbReference>